<sequence>MEKQVYKVKQKLLKCRSLLSYGNASVWDRISSYSTSLIVVSSDKKKFADNRILLAIEEEEANSYLIDSYMNIVNQLDKDARSIVSFAYMKNHYTVNVIASILSMSERNVQRILSDSLRMIAYLDPDIDFTINDLKNYYYYTRNKKNNLVIKRTVFVLIKNHYATVKELLIGEEISFDDLQAYYSNKIESKFEQRKVLRVIYYLAFAFETIEENEFIELMKHTQASKKEINRKLKKVRLHQINDGLNKKNIKAEL</sequence>
<evidence type="ECO:0000313" key="2">
    <source>
        <dbReference type="Proteomes" id="UP000261032"/>
    </source>
</evidence>
<reference evidence="1 2" key="1">
    <citation type="submission" date="2018-08" db="EMBL/GenBank/DDBJ databases">
        <title>A genome reference for cultivated species of the human gut microbiota.</title>
        <authorList>
            <person name="Zou Y."/>
            <person name="Xue W."/>
            <person name="Luo G."/>
        </authorList>
    </citation>
    <scope>NUCLEOTIDE SEQUENCE [LARGE SCALE GENOMIC DNA]</scope>
    <source>
        <strain evidence="1 2">OM06-4</strain>
    </source>
</reference>
<name>A0A3E3E4K9_9FIRM</name>
<accession>A0A3E3E4K9</accession>
<dbReference type="SUPFAM" id="SSF88659">
    <property type="entry name" value="Sigma3 and sigma4 domains of RNA polymerase sigma factors"/>
    <property type="match status" value="1"/>
</dbReference>
<gene>
    <name evidence="1" type="ORF">DXB93_19050</name>
</gene>
<proteinExistence type="predicted"/>
<protein>
    <submittedName>
        <fullName evidence="1">Uncharacterized protein</fullName>
    </submittedName>
</protein>
<dbReference type="AlphaFoldDB" id="A0A3E3E4K9"/>
<organism evidence="1 2">
    <name type="scientific">Thomasclavelia ramosa</name>
    <dbReference type="NCBI Taxonomy" id="1547"/>
    <lineage>
        <taxon>Bacteria</taxon>
        <taxon>Bacillati</taxon>
        <taxon>Bacillota</taxon>
        <taxon>Erysipelotrichia</taxon>
        <taxon>Erysipelotrichales</taxon>
        <taxon>Coprobacillaceae</taxon>
        <taxon>Thomasclavelia</taxon>
    </lineage>
</organism>
<dbReference type="RefSeq" id="WP_117582730.1">
    <property type="nucleotide sequence ID" value="NZ_JAQEEX010000088.1"/>
</dbReference>
<dbReference type="EMBL" id="QUSL01000080">
    <property type="protein sequence ID" value="RGD76139.1"/>
    <property type="molecule type" value="Genomic_DNA"/>
</dbReference>
<dbReference type="Proteomes" id="UP000261032">
    <property type="component" value="Unassembled WGS sequence"/>
</dbReference>
<evidence type="ECO:0000313" key="1">
    <source>
        <dbReference type="EMBL" id="RGD76139.1"/>
    </source>
</evidence>
<dbReference type="InterPro" id="IPR013324">
    <property type="entry name" value="RNA_pol_sigma_r3/r4-like"/>
</dbReference>
<comment type="caution">
    <text evidence="1">The sequence shown here is derived from an EMBL/GenBank/DDBJ whole genome shotgun (WGS) entry which is preliminary data.</text>
</comment>